<dbReference type="Pfam" id="PF00742">
    <property type="entry name" value="Homoserine_dh"/>
    <property type="match status" value="1"/>
</dbReference>
<evidence type="ECO:0000256" key="6">
    <source>
        <dbReference type="ARBA" id="ARBA00022605"/>
    </source>
</evidence>
<evidence type="ECO:0000256" key="1">
    <source>
        <dbReference type="ARBA" id="ARBA00005056"/>
    </source>
</evidence>
<evidence type="ECO:0000256" key="12">
    <source>
        <dbReference type="RuleBase" id="RU000579"/>
    </source>
</evidence>
<dbReference type="GO" id="GO:0009088">
    <property type="term" value="P:threonine biosynthetic process"/>
    <property type="evidence" value="ECO:0007669"/>
    <property type="project" value="UniProtKB-UniPathway"/>
</dbReference>
<keyword evidence="7 12" id="KW-0791">Threonine biosynthesis</keyword>
<dbReference type="PANTHER" id="PTHR43331">
    <property type="entry name" value="HOMOSERINE DEHYDROGENASE"/>
    <property type="match status" value="1"/>
</dbReference>
<dbReference type="InterPro" id="IPR001342">
    <property type="entry name" value="HDH_cat"/>
</dbReference>
<comment type="catalytic activity">
    <reaction evidence="11">
        <text>L-homoserine + NADP(+) = L-aspartate 4-semialdehyde + NADPH + H(+)</text>
        <dbReference type="Rhea" id="RHEA:15761"/>
        <dbReference type="ChEBI" id="CHEBI:15378"/>
        <dbReference type="ChEBI" id="CHEBI:57476"/>
        <dbReference type="ChEBI" id="CHEBI:57783"/>
        <dbReference type="ChEBI" id="CHEBI:58349"/>
        <dbReference type="ChEBI" id="CHEBI:537519"/>
        <dbReference type="EC" id="1.1.1.3"/>
    </reaction>
    <physiologicalReaction direction="right-to-left" evidence="11">
        <dbReference type="Rhea" id="RHEA:15763"/>
    </physiologicalReaction>
</comment>
<evidence type="ECO:0000256" key="5">
    <source>
        <dbReference type="ARBA" id="ARBA00013376"/>
    </source>
</evidence>
<dbReference type="GO" id="GO:0004412">
    <property type="term" value="F:homoserine dehydrogenase activity"/>
    <property type="evidence" value="ECO:0007669"/>
    <property type="project" value="UniProtKB-EC"/>
</dbReference>
<dbReference type="EC" id="1.1.1.3" evidence="4 12"/>
<dbReference type="GO" id="GO:0050661">
    <property type="term" value="F:NADP binding"/>
    <property type="evidence" value="ECO:0007669"/>
    <property type="project" value="InterPro"/>
</dbReference>
<accession>A0A7X2TEP8</accession>
<dbReference type="Gene3D" id="3.40.50.720">
    <property type="entry name" value="NAD(P)-binding Rossmann-like Domain"/>
    <property type="match status" value="1"/>
</dbReference>
<dbReference type="PROSITE" id="PS01042">
    <property type="entry name" value="HOMOSER_DHGENASE"/>
    <property type="match status" value="1"/>
</dbReference>
<keyword evidence="10 12" id="KW-0486">Methionine biosynthesis</keyword>
<feature type="domain" description="Aspartate/homoserine dehydrogenase NAD-binding" evidence="15">
    <location>
        <begin position="31"/>
        <end position="140"/>
    </location>
</feature>
<evidence type="ECO:0000256" key="13">
    <source>
        <dbReference type="RuleBase" id="RU004171"/>
    </source>
</evidence>
<comment type="pathway">
    <text evidence="1 12">Amino-acid biosynthesis; L-threonine biosynthesis; L-threonine from L-aspartate: step 3/5.</text>
</comment>
<dbReference type="InterPro" id="IPR005106">
    <property type="entry name" value="Asp/hSer_DH_NAD-bd"/>
</dbReference>
<evidence type="ECO:0000256" key="4">
    <source>
        <dbReference type="ARBA" id="ARBA00013213"/>
    </source>
</evidence>
<keyword evidence="8 12" id="KW-0560">Oxidoreductase</keyword>
<evidence type="ECO:0000259" key="14">
    <source>
        <dbReference type="Pfam" id="PF00742"/>
    </source>
</evidence>
<feature type="domain" description="Homoserine dehydrogenase catalytic" evidence="14">
    <location>
        <begin position="149"/>
        <end position="327"/>
    </location>
</feature>
<evidence type="ECO:0000256" key="7">
    <source>
        <dbReference type="ARBA" id="ARBA00022697"/>
    </source>
</evidence>
<evidence type="ECO:0000256" key="8">
    <source>
        <dbReference type="ARBA" id="ARBA00023002"/>
    </source>
</evidence>
<keyword evidence="12" id="KW-0521">NADP</keyword>
<dbReference type="Proteomes" id="UP000461880">
    <property type="component" value="Unassembled WGS sequence"/>
</dbReference>
<dbReference type="SUPFAM" id="SSF55347">
    <property type="entry name" value="Glyceraldehyde-3-phosphate dehydrogenase-like, C-terminal domain"/>
    <property type="match status" value="1"/>
</dbReference>
<dbReference type="UniPathway" id="UPA00050">
    <property type="reaction ID" value="UER00063"/>
</dbReference>
<dbReference type="UniPathway" id="UPA00051">
    <property type="reaction ID" value="UER00465"/>
</dbReference>
<keyword evidence="9" id="KW-0915">Sodium</keyword>
<evidence type="ECO:0000256" key="10">
    <source>
        <dbReference type="ARBA" id="ARBA00023167"/>
    </source>
</evidence>
<dbReference type="NCBIfam" id="NF004976">
    <property type="entry name" value="PRK06349.1"/>
    <property type="match status" value="1"/>
</dbReference>
<evidence type="ECO:0000313" key="17">
    <source>
        <dbReference type="Proteomes" id="UP000461880"/>
    </source>
</evidence>
<name>A0A7X2TEP8_9FIRM</name>
<evidence type="ECO:0000256" key="11">
    <source>
        <dbReference type="ARBA" id="ARBA00048841"/>
    </source>
</evidence>
<evidence type="ECO:0000256" key="2">
    <source>
        <dbReference type="ARBA" id="ARBA00005062"/>
    </source>
</evidence>
<gene>
    <name evidence="16" type="ORF">FYJ51_02540</name>
</gene>
<evidence type="ECO:0000259" key="15">
    <source>
        <dbReference type="Pfam" id="PF03447"/>
    </source>
</evidence>
<reference evidence="16 17" key="1">
    <citation type="submission" date="2019-08" db="EMBL/GenBank/DDBJ databases">
        <title>In-depth cultivation of the pig gut microbiome towards novel bacterial diversity and tailored functional studies.</title>
        <authorList>
            <person name="Wylensek D."/>
            <person name="Hitch T.C.A."/>
            <person name="Clavel T."/>
        </authorList>
    </citation>
    <scope>NUCLEOTIDE SEQUENCE [LARGE SCALE GENOMIC DNA]</scope>
    <source>
        <strain evidence="16 17">Oil+RF-744-GAM-WT-6</strain>
    </source>
</reference>
<dbReference type="FunFam" id="3.30.360.10:FF:000005">
    <property type="entry name" value="Homoserine dehydrogenase"/>
    <property type="match status" value="1"/>
</dbReference>
<evidence type="ECO:0000313" key="16">
    <source>
        <dbReference type="EMBL" id="MSS57782.1"/>
    </source>
</evidence>
<keyword evidence="17" id="KW-1185">Reference proteome</keyword>
<comment type="caution">
    <text evidence="16">The sequence shown here is derived from an EMBL/GenBank/DDBJ whole genome shotgun (WGS) entry which is preliminary data.</text>
</comment>
<dbReference type="EMBL" id="VUMN01000003">
    <property type="protein sequence ID" value="MSS57782.1"/>
    <property type="molecule type" value="Genomic_DNA"/>
</dbReference>
<dbReference type="GO" id="GO:0009086">
    <property type="term" value="P:methionine biosynthetic process"/>
    <property type="evidence" value="ECO:0007669"/>
    <property type="project" value="UniProtKB-KW"/>
</dbReference>
<dbReference type="AlphaFoldDB" id="A0A7X2TEP8"/>
<dbReference type="PANTHER" id="PTHR43331:SF1">
    <property type="entry name" value="HOMOSERINE DEHYDROGENASE"/>
    <property type="match status" value="1"/>
</dbReference>
<dbReference type="Pfam" id="PF03447">
    <property type="entry name" value="NAD_binding_3"/>
    <property type="match status" value="1"/>
</dbReference>
<dbReference type="SUPFAM" id="SSF51735">
    <property type="entry name" value="NAD(P)-binding Rossmann-fold domains"/>
    <property type="match status" value="1"/>
</dbReference>
<evidence type="ECO:0000256" key="3">
    <source>
        <dbReference type="ARBA" id="ARBA00006753"/>
    </source>
</evidence>
<keyword evidence="6 12" id="KW-0028">Amino-acid biosynthesis</keyword>
<dbReference type="InterPro" id="IPR019811">
    <property type="entry name" value="HDH_CS"/>
</dbReference>
<dbReference type="InterPro" id="IPR036291">
    <property type="entry name" value="NAD(P)-bd_dom_sf"/>
</dbReference>
<dbReference type="Gene3D" id="3.30.360.10">
    <property type="entry name" value="Dihydrodipicolinate Reductase, domain 2"/>
    <property type="match status" value="1"/>
</dbReference>
<proteinExistence type="inferred from homology"/>
<protein>
    <recommendedName>
        <fullName evidence="5 12">Homoserine dehydrogenase</fullName>
        <ecNumber evidence="4 12">1.1.1.3</ecNumber>
    </recommendedName>
</protein>
<dbReference type="Gene3D" id="3.30.70.260">
    <property type="match status" value="1"/>
</dbReference>
<organism evidence="16 17">
    <name type="scientific">Stecheria intestinalis</name>
    <dbReference type="NCBI Taxonomy" id="2606630"/>
    <lineage>
        <taxon>Bacteria</taxon>
        <taxon>Bacillati</taxon>
        <taxon>Bacillota</taxon>
        <taxon>Erysipelotrichia</taxon>
        <taxon>Erysipelotrichales</taxon>
        <taxon>Erysipelotrichaceae</taxon>
        <taxon>Stecheria</taxon>
    </lineage>
</organism>
<sequence length="406" mass="45061">MILCLCFEYNCAWIEHSSEIQGIAMKIGLLGHGVVGSGVAEIIDSGRSAEVKDLRVEKMLVRTRQEVTEARITTEVSEILNDPEIEVIAECMGGLEPAHTYVKTALEYGKSVVSSNKKMLAAYYSELMEIAEKNHVMLRMEAAVGGGIPCMENLMRIRRIEPIDSFRGIFNGTTNYILSAMKEEQKEFDEMLKGAQAAGYAERNPGDDIDGFDVRYKVALTCAQAFDALVDPSDIPTFGIRNIHSEDLLHAEERNRTIKLIGWAEDHGDSVMAMVMPVFVKDSDYLSRIPCNLNGIESFSRTLGKAGFVGQGAGSLPTAHAVVQDLIDVSEGRKEVSRNLKKKTVNCRDRKGVYYIRTKQPEVFAEVVAEKLDQNCLITEQVEWKKLEGLLNQAADPDLFLAEVQA</sequence>
<evidence type="ECO:0000256" key="9">
    <source>
        <dbReference type="ARBA" id="ARBA00023053"/>
    </source>
</evidence>
<comment type="pathway">
    <text evidence="2 12">Amino-acid biosynthesis; L-methionine biosynthesis via de novo pathway; L-homoserine from L-aspartate: step 3/3.</text>
</comment>
<comment type="similarity">
    <text evidence="3 13">Belongs to the homoserine dehydrogenase family.</text>
</comment>